<feature type="transmembrane region" description="Helical" evidence="1">
    <location>
        <begin position="491"/>
        <end position="508"/>
    </location>
</feature>
<dbReference type="NCBIfam" id="NF047321">
    <property type="entry name" value="SCO7613_CTERM"/>
    <property type="match status" value="1"/>
</dbReference>
<keyword evidence="1" id="KW-0812">Transmembrane</keyword>
<feature type="transmembrane region" description="Helical" evidence="1">
    <location>
        <begin position="400"/>
        <end position="417"/>
    </location>
</feature>
<feature type="transmembrane region" description="Helical" evidence="1">
    <location>
        <begin position="27"/>
        <end position="48"/>
    </location>
</feature>
<feature type="transmembrane region" description="Helical" evidence="1">
    <location>
        <begin position="429"/>
        <end position="452"/>
    </location>
</feature>
<feature type="transmembrane region" description="Helical" evidence="1">
    <location>
        <begin position="800"/>
        <end position="817"/>
    </location>
</feature>
<feature type="transmembrane region" description="Helical" evidence="1">
    <location>
        <begin position="200"/>
        <end position="219"/>
    </location>
</feature>
<feature type="transmembrane region" description="Helical" evidence="1">
    <location>
        <begin position="173"/>
        <end position="194"/>
    </location>
</feature>
<feature type="transmembrane region" description="Helical" evidence="1">
    <location>
        <begin position="145"/>
        <end position="166"/>
    </location>
</feature>
<keyword evidence="1" id="KW-0472">Membrane</keyword>
<feature type="transmembrane region" description="Helical" evidence="1">
    <location>
        <begin position="80"/>
        <end position="99"/>
    </location>
</feature>
<proteinExistence type="predicted"/>
<comment type="caution">
    <text evidence="2">The sequence shown here is derived from an EMBL/GenBank/DDBJ whole genome shotgun (WGS) entry which is preliminary data.</text>
</comment>
<feature type="transmembrane region" description="Helical" evidence="1">
    <location>
        <begin position="294"/>
        <end position="315"/>
    </location>
</feature>
<feature type="transmembrane region" description="Helical" evidence="1">
    <location>
        <begin position="1014"/>
        <end position="1033"/>
    </location>
</feature>
<feature type="transmembrane region" description="Helical" evidence="1">
    <location>
        <begin position="938"/>
        <end position="956"/>
    </location>
</feature>
<feature type="transmembrane region" description="Helical" evidence="1">
    <location>
        <begin position="911"/>
        <end position="931"/>
    </location>
</feature>
<feature type="transmembrane region" description="Helical" evidence="1">
    <location>
        <begin position="584"/>
        <end position="605"/>
    </location>
</feature>
<feature type="transmembrane region" description="Helical" evidence="1">
    <location>
        <begin position="327"/>
        <end position="344"/>
    </location>
</feature>
<feature type="transmembrane region" description="Helical" evidence="1">
    <location>
        <begin position="962"/>
        <end position="981"/>
    </location>
</feature>
<evidence type="ECO:0000313" key="3">
    <source>
        <dbReference type="Proteomes" id="UP000307380"/>
    </source>
</evidence>
<feature type="transmembrane region" description="Helical" evidence="1">
    <location>
        <begin position="464"/>
        <end position="484"/>
    </location>
</feature>
<feature type="transmembrane region" description="Helical" evidence="1">
    <location>
        <begin position="723"/>
        <end position="740"/>
    </location>
</feature>
<feature type="transmembrane region" description="Helical" evidence="1">
    <location>
        <begin position="55"/>
        <end position="74"/>
    </location>
</feature>
<feature type="transmembrane region" description="Helical" evidence="1">
    <location>
        <begin position="773"/>
        <end position="794"/>
    </location>
</feature>
<name>A0A4V6RZ54_9MICO</name>
<feature type="transmembrane region" description="Helical" evidence="1">
    <location>
        <begin position="746"/>
        <end position="766"/>
    </location>
</feature>
<dbReference type="InterPro" id="IPR058062">
    <property type="entry name" value="SCO7613_C"/>
</dbReference>
<accession>A0A4V6RZ54</accession>
<evidence type="ECO:0000313" key="2">
    <source>
        <dbReference type="EMBL" id="THG35047.1"/>
    </source>
</evidence>
<dbReference type="Proteomes" id="UP000307380">
    <property type="component" value="Unassembled WGS sequence"/>
</dbReference>
<feature type="transmembrane region" description="Helical" evidence="1">
    <location>
        <begin position="856"/>
        <end position="877"/>
    </location>
</feature>
<dbReference type="OrthoDB" id="5096967at2"/>
<dbReference type="EMBL" id="SSSN01000003">
    <property type="protein sequence ID" value="THG35047.1"/>
    <property type="molecule type" value="Genomic_DNA"/>
</dbReference>
<organism evidence="2 3">
    <name type="scientific">Orlajensenia flava</name>
    <dbReference type="NCBI Taxonomy" id="2565934"/>
    <lineage>
        <taxon>Bacteria</taxon>
        <taxon>Bacillati</taxon>
        <taxon>Actinomycetota</taxon>
        <taxon>Actinomycetes</taxon>
        <taxon>Micrococcales</taxon>
        <taxon>Microbacteriaceae</taxon>
        <taxon>Orlajensenia</taxon>
    </lineage>
</organism>
<dbReference type="AlphaFoldDB" id="A0A4V6RZ54"/>
<feature type="transmembrane region" description="Helical" evidence="1">
    <location>
        <begin position="551"/>
        <end position="572"/>
    </location>
</feature>
<feature type="transmembrane region" description="Helical" evidence="1">
    <location>
        <begin position="988"/>
        <end position="1008"/>
    </location>
</feature>
<keyword evidence="1" id="KW-1133">Transmembrane helix</keyword>
<protein>
    <submittedName>
        <fullName evidence="2">Uncharacterized protein</fullName>
    </submittedName>
</protein>
<feature type="transmembrane region" description="Helical" evidence="1">
    <location>
        <begin position="378"/>
        <end position="394"/>
    </location>
</feature>
<reference evidence="2 3" key="1">
    <citation type="submission" date="2019-04" db="EMBL/GenBank/DDBJ databases">
        <authorList>
            <person name="Jiang L."/>
        </authorList>
    </citation>
    <scope>NUCLEOTIDE SEQUENCE [LARGE SCALE GENOMIC DNA]</scope>
    <source>
        <strain evidence="2 3">YIM 131861</strain>
    </source>
</reference>
<feature type="transmembrane region" description="Helical" evidence="1">
    <location>
        <begin position="693"/>
        <end position="711"/>
    </location>
</feature>
<feature type="transmembrane region" description="Helical" evidence="1">
    <location>
        <begin position="119"/>
        <end position="139"/>
    </location>
</feature>
<feature type="transmembrane region" description="Helical" evidence="1">
    <location>
        <begin position="884"/>
        <end position="905"/>
    </location>
</feature>
<feature type="transmembrane region" description="Helical" evidence="1">
    <location>
        <begin position="350"/>
        <end position="366"/>
    </location>
</feature>
<evidence type="ECO:0000256" key="1">
    <source>
        <dbReference type="SAM" id="Phobius"/>
    </source>
</evidence>
<keyword evidence="3" id="KW-1185">Reference proteome</keyword>
<feature type="transmembrane region" description="Helical" evidence="1">
    <location>
        <begin position="520"/>
        <end position="539"/>
    </location>
</feature>
<feature type="transmembrane region" description="Helical" evidence="1">
    <location>
        <begin position="231"/>
        <end position="256"/>
    </location>
</feature>
<gene>
    <name evidence="2" type="ORF">E6C70_02945</name>
</gene>
<feature type="transmembrane region" description="Helical" evidence="1">
    <location>
        <begin position="829"/>
        <end position="850"/>
    </location>
</feature>
<sequence>MFVALVYLDAWAVRANGMFGADTPPAVQYWGFALTASALLFICWFLVARVRTGSVMGLGTIAIGPALLTADVASSSSSDLAVQFYVGSMTALVISLLWVTTPRFAARSASETGLRAERLVLGATGAAAAAVALLSSLFLSPQQPWAPALTLGLLAAVAGAHATALVRSADRRVIGTLVFALVALLPSIAVAAVASRAENAVAATWVGILLPVAVAATAERLSASGGGGLRAALVGIASGSAVAAVVTSVIGVSVAATPLGDALLRGVPWLTYPYSTNLWMDEPWTVVDPPSAEAVAAVAALASAAALLLVFWSAVRSPAFRSLDTPRVLTLSWFAVIVSCLAIPLLSAPAAIVVCALGGAVIAVAVRRLAPLRRVFRWPLEAAAVGWSAIGYIVSFAEAWSWLAASVGVVAVVLLLRPRRVDHGVIARALLLADAYGFAVVTALVAVGPVSVIVAQPVTDGRPVALATAATLWALSALPLGRFATPRERDAAGLVAAFFGAVLVAVLIVDPTDRRADVTIVLAAVGATAAVALWLLLPANRQARPADERALLGRSVAAILLGPVLVGLAVAVLRLVSRELTVDATAIVIATSVAGILAAVAGLVSARREPRLRSGIDGGAAASLAVPFVMTGLSAGWILLLMAAVATLLFALSPDGLFRSRGMRRHLGWVALALATAAVWTRLSEWGQTTVEFYVLPAGVALLTIAILLWVRRPSDSARRDVAVVAFAGLIVMIAPLAVADTDSTHRSVTVGIVSALLVLLPFALVDGGRGSIVRASLMAAGVVGVALTVAVHASQAGGILWIGVGFVVLAVGSFALARHAREAAQTPLARASVLLLSASIALCGLLAFANADIGPAGVFIAFTVVSVSASVGAAAFLIERPPFLRAAGWTGYAVAAAAAVWTVVDGVADPFEVVTVPLACTMLVHGWIALSRSRLGSWTLLGPGLAVLLIPGLIADLGVSPLWGVVGLGVVSLCVVLVGLRWHLQAPFLLGSVVLVAHATAQLWPWIRTSYEAVPWWAWLGLGGALLIVLAARYENRLRNVRSIVLRVSALR</sequence>